<evidence type="ECO:0000256" key="2">
    <source>
        <dbReference type="ARBA" id="ARBA00010875"/>
    </source>
</evidence>
<dbReference type="GO" id="GO:0004222">
    <property type="term" value="F:metalloendopeptidase activity"/>
    <property type="evidence" value="ECO:0007669"/>
    <property type="project" value="InterPro"/>
</dbReference>
<dbReference type="GO" id="GO:0006364">
    <property type="term" value="P:rRNA processing"/>
    <property type="evidence" value="ECO:0007669"/>
    <property type="project" value="InterPro"/>
</dbReference>
<proteinExistence type="inferred from homology"/>
<keyword evidence="3" id="KW-0540">Nuclease</keyword>
<accession>A0A0F9I1E1</accession>
<dbReference type="GO" id="GO:0046872">
    <property type="term" value="F:metal ion binding"/>
    <property type="evidence" value="ECO:0007669"/>
    <property type="project" value="UniProtKB-KW"/>
</dbReference>
<evidence type="ECO:0000256" key="4">
    <source>
        <dbReference type="ARBA" id="ARBA00022723"/>
    </source>
</evidence>
<sequence length="161" mass="18067">MAVLIDNRQTKHKLHLDKIRQTAQDILNALDCPDGELSILLVDDPQIEILNTKYLNRRKPTNVIAFPMQKGKFSNISPTLLGDVAVSIDTAVKEGKKAGIGMEKRLTELLVHGVLHLLGYDHENNEQEAEEMERKSEALLKQFESTAVQHHPSGKKPIMDP</sequence>
<evidence type="ECO:0000256" key="6">
    <source>
        <dbReference type="ARBA" id="ARBA00022801"/>
    </source>
</evidence>
<evidence type="ECO:0000313" key="9">
    <source>
        <dbReference type="EMBL" id="KKL87660.1"/>
    </source>
</evidence>
<keyword evidence="7" id="KW-0862">Zinc</keyword>
<dbReference type="InterPro" id="IPR002036">
    <property type="entry name" value="YbeY"/>
</dbReference>
<comment type="cofactor">
    <cofactor evidence="1">
        <name>Zn(2+)</name>
        <dbReference type="ChEBI" id="CHEBI:29105"/>
    </cofactor>
</comment>
<dbReference type="InterPro" id="IPR020549">
    <property type="entry name" value="YbeY_CS"/>
</dbReference>
<evidence type="ECO:0000256" key="1">
    <source>
        <dbReference type="ARBA" id="ARBA00001947"/>
    </source>
</evidence>
<comment type="similarity">
    <text evidence="2">Belongs to the endoribonuclease YbeY family.</text>
</comment>
<dbReference type="NCBIfam" id="TIGR00043">
    <property type="entry name" value="rRNA maturation RNase YbeY"/>
    <property type="match status" value="1"/>
</dbReference>
<reference evidence="9" key="1">
    <citation type="journal article" date="2015" name="Nature">
        <title>Complex archaea that bridge the gap between prokaryotes and eukaryotes.</title>
        <authorList>
            <person name="Spang A."/>
            <person name="Saw J.H."/>
            <person name="Jorgensen S.L."/>
            <person name="Zaremba-Niedzwiedzka K."/>
            <person name="Martijn J."/>
            <person name="Lind A.E."/>
            <person name="van Eijk R."/>
            <person name="Schleper C."/>
            <person name="Guy L."/>
            <person name="Ettema T.J."/>
        </authorList>
    </citation>
    <scope>NUCLEOTIDE SEQUENCE</scope>
</reference>
<dbReference type="PANTHER" id="PTHR46986:SF1">
    <property type="entry name" value="ENDORIBONUCLEASE YBEY, CHLOROPLASTIC"/>
    <property type="match status" value="1"/>
</dbReference>
<dbReference type="SUPFAM" id="SSF55486">
    <property type="entry name" value="Metalloproteases ('zincins'), catalytic domain"/>
    <property type="match status" value="1"/>
</dbReference>
<gene>
    <name evidence="9" type="ORF">LCGC14_1932490</name>
</gene>
<protein>
    <submittedName>
        <fullName evidence="9">Uncharacterized protein</fullName>
    </submittedName>
</protein>
<evidence type="ECO:0000256" key="7">
    <source>
        <dbReference type="ARBA" id="ARBA00022833"/>
    </source>
</evidence>
<evidence type="ECO:0000256" key="3">
    <source>
        <dbReference type="ARBA" id="ARBA00022722"/>
    </source>
</evidence>
<dbReference type="EMBL" id="LAZR01020776">
    <property type="protein sequence ID" value="KKL87660.1"/>
    <property type="molecule type" value="Genomic_DNA"/>
</dbReference>
<comment type="caution">
    <text evidence="9">The sequence shown here is derived from an EMBL/GenBank/DDBJ whole genome shotgun (WGS) entry which is preliminary data.</text>
</comment>
<organism evidence="9">
    <name type="scientific">marine sediment metagenome</name>
    <dbReference type="NCBI Taxonomy" id="412755"/>
    <lineage>
        <taxon>unclassified sequences</taxon>
        <taxon>metagenomes</taxon>
        <taxon>ecological metagenomes</taxon>
    </lineage>
</organism>
<dbReference type="AlphaFoldDB" id="A0A0F9I1E1"/>
<dbReference type="Gene3D" id="3.40.390.30">
    <property type="entry name" value="Metalloproteases ('zincins'), catalytic domain"/>
    <property type="match status" value="1"/>
</dbReference>
<feature type="region of interest" description="Disordered" evidence="8">
    <location>
        <begin position="125"/>
        <end position="161"/>
    </location>
</feature>
<keyword evidence="6" id="KW-0378">Hydrolase</keyword>
<evidence type="ECO:0000256" key="5">
    <source>
        <dbReference type="ARBA" id="ARBA00022759"/>
    </source>
</evidence>
<dbReference type="InterPro" id="IPR023091">
    <property type="entry name" value="MetalPrtase_cat_dom_sf_prd"/>
</dbReference>
<dbReference type="Pfam" id="PF02130">
    <property type="entry name" value="YbeY"/>
    <property type="match status" value="1"/>
</dbReference>
<evidence type="ECO:0000256" key="8">
    <source>
        <dbReference type="SAM" id="MobiDB-lite"/>
    </source>
</evidence>
<keyword evidence="4" id="KW-0479">Metal-binding</keyword>
<dbReference type="HAMAP" id="MF_00009">
    <property type="entry name" value="Endoribonucl_YbeY"/>
    <property type="match status" value="1"/>
</dbReference>
<dbReference type="PANTHER" id="PTHR46986">
    <property type="entry name" value="ENDORIBONUCLEASE YBEY, CHLOROPLASTIC"/>
    <property type="match status" value="1"/>
</dbReference>
<dbReference type="GO" id="GO:0004519">
    <property type="term" value="F:endonuclease activity"/>
    <property type="evidence" value="ECO:0007669"/>
    <property type="project" value="UniProtKB-KW"/>
</dbReference>
<dbReference type="PROSITE" id="PS01306">
    <property type="entry name" value="UPF0054"/>
    <property type="match status" value="1"/>
</dbReference>
<name>A0A0F9I1E1_9ZZZZ</name>
<keyword evidence="5" id="KW-0255">Endonuclease</keyword>